<evidence type="ECO:0000256" key="4">
    <source>
        <dbReference type="ARBA" id="ARBA00022723"/>
    </source>
</evidence>
<dbReference type="Gene3D" id="3.40.190.80">
    <property type="match status" value="1"/>
</dbReference>
<keyword evidence="5" id="KW-0460">Magnesium</keyword>
<evidence type="ECO:0000256" key="5">
    <source>
        <dbReference type="ARBA" id="ARBA00022842"/>
    </source>
</evidence>
<feature type="non-terminal residue" evidence="13">
    <location>
        <position position="1"/>
    </location>
</feature>
<dbReference type="PANTHER" id="PTHR43028:SF5">
    <property type="entry name" value="3'(2'),5'-BISPHOSPHATE NUCLEOTIDASE 1"/>
    <property type="match status" value="1"/>
</dbReference>
<dbReference type="Proteomes" id="UP001642464">
    <property type="component" value="Unassembled WGS sequence"/>
</dbReference>
<evidence type="ECO:0000256" key="8">
    <source>
        <dbReference type="ARBA" id="ARBA00044465"/>
    </source>
</evidence>
<gene>
    <name evidence="13" type="ORF">SCF082_LOCUS32408</name>
</gene>
<dbReference type="PROSITE" id="PS00630">
    <property type="entry name" value="IMP_2"/>
    <property type="match status" value="1"/>
</dbReference>
<keyword evidence="4" id="KW-0479">Metal-binding</keyword>
<protein>
    <recommendedName>
        <fullName evidence="6">3'(2'),5'-bisphosphate nucleotidase 1</fullName>
        <ecNumber evidence="10">3.1.3.57</ecNumber>
        <ecNumber evidence="2">3.1.3.7</ecNumber>
    </recommendedName>
    <alternativeName>
        <fullName evidence="11">3'-phosphoadenosine 5'-phosphate phosphatase</fullName>
    </alternativeName>
    <alternativeName>
        <fullName evidence="7">Bisphosphate 3'-nucleotidase 1</fullName>
    </alternativeName>
    <alternativeName>
        <fullName evidence="12">Inositol-polyphosphate 1-phosphatase</fullName>
    </alternativeName>
</protein>
<comment type="caution">
    <text evidence="13">The sequence shown here is derived from an EMBL/GenBank/DDBJ whole genome shotgun (WGS) entry which is preliminary data.</text>
</comment>
<dbReference type="InterPro" id="IPR020550">
    <property type="entry name" value="Inositol_monophosphatase_CS"/>
</dbReference>
<evidence type="ECO:0000256" key="2">
    <source>
        <dbReference type="ARBA" id="ARBA00012633"/>
    </source>
</evidence>
<evidence type="ECO:0000256" key="12">
    <source>
        <dbReference type="ARBA" id="ARBA00044554"/>
    </source>
</evidence>
<keyword evidence="14" id="KW-1185">Reference proteome</keyword>
<accession>A0ABP0NEI7</accession>
<dbReference type="SUPFAM" id="SSF56655">
    <property type="entry name" value="Carbohydrate phosphatase"/>
    <property type="match status" value="1"/>
</dbReference>
<reference evidence="13 14" key="1">
    <citation type="submission" date="2024-02" db="EMBL/GenBank/DDBJ databases">
        <authorList>
            <person name="Chen Y."/>
            <person name="Shah S."/>
            <person name="Dougan E. K."/>
            <person name="Thang M."/>
            <person name="Chan C."/>
        </authorList>
    </citation>
    <scope>NUCLEOTIDE SEQUENCE [LARGE SCALE GENOMIC DNA]</scope>
</reference>
<organism evidence="13 14">
    <name type="scientific">Durusdinium trenchii</name>
    <dbReference type="NCBI Taxonomy" id="1381693"/>
    <lineage>
        <taxon>Eukaryota</taxon>
        <taxon>Sar</taxon>
        <taxon>Alveolata</taxon>
        <taxon>Dinophyceae</taxon>
        <taxon>Suessiales</taxon>
        <taxon>Symbiodiniaceae</taxon>
        <taxon>Durusdinium</taxon>
    </lineage>
</organism>
<dbReference type="EC" id="3.1.3.7" evidence="2"/>
<sequence>EDLATVNLDTRPYTVSNLAVPERLFDEIDAMRTRVAVHSAELGQGNYADCTVFIDPIDGTREFSTHMGEHCTILFGVAIDGRPAAGLVFGPLSSPVRWALGCKHEQVWEAELDSERALPTVSTPPHPHGLLTTNGSISPFTEALLVGLGAEHGVAPDELRVKAGGVGNKVLNLLEGKGGCYIQDRGVSRWDTCAAQAVIEAKGGVLAKLSRFVEDGSFESYRYERSAANLDVDAAWPPRLTAYNSINGSLKPYANVCGLLALPSDDPAVVAKFKKLVDAARKTSAPAFD</sequence>
<evidence type="ECO:0000256" key="11">
    <source>
        <dbReference type="ARBA" id="ARBA00044544"/>
    </source>
</evidence>
<name>A0ABP0NEI7_9DINO</name>
<evidence type="ECO:0000256" key="3">
    <source>
        <dbReference type="ARBA" id="ARBA00022671"/>
    </source>
</evidence>
<dbReference type="Pfam" id="PF00459">
    <property type="entry name" value="Inositol_P"/>
    <property type="match status" value="1"/>
</dbReference>
<dbReference type="InterPro" id="IPR020583">
    <property type="entry name" value="Inositol_monoP_metal-BS"/>
</dbReference>
<proteinExistence type="inferred from homology"/>
<evidence type="ECO:0000313" key="13">
    <source>
        <dbReference type="EMBL" id="CAK9062071.1"/>
    </source>
</evidence>
<dbReference type="PANTHER" id="PTHR43028">
    <property type="entry name" value="3'(2'),5'-BISPHOSPHATE NUCLEOTIDASE 1"/>
    <property type="match status" value="1"/>
</dbReference>
<evidence type="ECO:0000256" key="7">
    <source>
        <dbReference type="ARBA" id="ARBA00041815"/>
    </source>
</evidence>
<dbReference type="PROSITE" id="PS00629">
    <property type="entry name" value="IMP_1"/>
    <property type="match status" value="1"/>
</dbReference>
<comment type="catalytic activity">
    <reaction evidence="8">
        <text>1D-myo-inositol 1,3,4-trisphosphate + H2O = 1D-myo-inositol 3,4-bisphosphate + phosphate</text>
        <dbReference type="Rhea" id="RHEA:70319"/>
        <dbReference type="ChEBI" id="CHEBI:15377"/>
        <dbReference type="ChEBI" id="CHEBI:43474"/>
        <dbReference type="ChEBI" id="CHEBI:58414"/>
        <dbReference type="ChEBI" id="CHEBI:83241"/>
    </reaction>
    <physiologicalReaction direction="left-to-right" evidence="8">
        <dbReference type="Rhea" id="RHEA:70320"/>
    </physiologicalReaction>
</comment>
<dbReference type="EC" id="3.1.3.57" evidence="10"/>
<keyword evidence="3" id="KW-0452">Lithium</keyword>
<evidence type="ECO:0000256" key="10">
    <source>
        <dbReference type="ARBA" id="ARBA00044519"/>
    </source>
</evidence>
<evidence type="ECO:0000256" key="9">
    <source>
        <dbReference type="ARBA" id="ARBA00044478"/>
    </source>
</evidence>
<dbReference type="Gene3D" id="3.30.540.10">
    <property type="entry name" value="Fructose-1,6-Bisphosphatase, subunit A, domain 1"/>
    <property type="match status" value="1"/>
</dbReference>
<dbReference type="EMBL" id="CAXAMM010028029">
    <property type="protein sequence ID" value="CAK9062071.1"/>
    <property type="molecule type" value="Genomic_DNA"/>
</dbReference>
<evidence type="ECO:0000256" key="6">
    <source>
        <dbReference type="ARBA" id="ARBA00040342"/>
    </source>
</evidence>
<evidence type="ECO:0000256" key="1">
    <source>
        <dbReference type="ARBA" id="ARBA00009759"/>
    </source>
</evidence>
<dbReference type="InterPro" id="IPR000760">
    <property type="entry name" value="Inositol_monophosphatase-like"/>
</dbReference>
<comment type="similarity">
    <text evidence="1">Belongs to the inositol monophosphatase superfamily.</text>
</comment>
<dbReference type="InterPro" id="IPR050725">
    <property type="entry name" value="CysQ/Inositol_MonoPase"/>
</dbReference>
<comment type="catalytic activity">
    <reaction evidence="9">
        <text>1D-myo-inositol 1,4-bisphosphate + H2O = 1D-myo-inositol 4-phosphate + phosphate</text>
        <dbReference type="Rhea" id="RHEA:15553"/>
        <dbReference type="ChEBI" id="CHEBI:15377"/>
        <dbReference type="ChEBI" id="CHEBI:43474"/>
        <dbReference type="ChEBI" id="CHEBI:58282"/>
        <dbReference type="ChEBI" id="CHEBI:58469"/>
        <dbReference type="EC" id="3.1.3.57"/>
    </reaction>
    <physiologicalReaction direction="left-to-right" evidence="9">
        <dbReference type="Rhea" id="RHEA:15554"/>
    </physiologicalReaction>
</comment>
<evidence type="ECO:0000313" key="14">
    <source>
        <dbReference type="Proteomes" id="UP001642464"/>
    </source>
</evidence>